<dbReference type="PANTHER" id="PTHR31736:SF11">
    <property type="entry name" value="EXOPOLYGALACTURONASE C-RELATED"/>
    <property type="match status" value="1"/>
</dbReference>
<keyword evidence="8" id="KW-0732">Signal</keyword>
<evidence type="ECO:0000256" key="5">
    <source>
        <dbReference type="ARBA" id="ARBA00037312"/>
    </source>
</evidence>
<evidence type="ECO:0000256" key="4">
    <source>
        <dbReference type="ARBA" id="ARBA00023157"/>
    </source>
</evidence>
<feature type="chain" id="PRO_5034225739" description="galacturonan 1,4-alpha-galacturonidase" evidence="8">
    <location>
        <begin position="19"/>
        <end position="217"/>
    </location>
</feature>
<evidence type="ECO:0000313" key="9">
    <source>
        <dbReference type="EMBL" id="KAF5384813.1"/>
    </source>
</evidence>
<evidence type="ECO:0000256" key="2">
    <source>
        <dbReference type="ARBA" id="ARBA00022525"/>
    </source>
</evidence>
<dbReference type="SUPFAM" id="SSF51126">
    <property type="entry name" value="Pectin lyase-like"/>
    <property type="match status" value="1"/>
</dbReference>
<accession>A0A8H5HK36</accession>
<comment type="caution">
    <text evidence="9">The sequence shown here is derived from an EMBL/GenBank/DDBJ whole genome shotgun (WGS) entry which is preliminary data.</text>
</comment>
<dbReference type="InterPro" id="IPR012334">
    <property type="entry name" value="Pectin_lyas_fold"/>
</dbReference>
<dbReference type="PANTHER" id="PTHR31736">
    <property type="match status" value="1"/>
</dbReference>
<gene>
    <name evidence="9" type="ORF">D9615_000966</name>
</gene>
<proteinExistence type="predicted"/>
<evidence type="ECO:0000256" key="7">
    <source>
        <dbReference type="ARBA" id="ARBA00048766"/>
    </source>
</evidence>
<comment type="catalytic activity">
    <reaction evidence="7">
        <text>[(1-&gt;4)-alpha-D-galacturonosyl](n) + H2O = alpha-D-galacturonate + [(1-&gt;4)-alpha-D-galacturonosyl](n-1)</text>
        <dbReference type="Rhea" id="RHEA:14117"/>
        <dbReference type="Rhea" id="RHEA-COMP:14570"/>
        <dbReference type="Rhea" id="RHEA-COMP:14572"/>
        <dbReference type="ChEBI" id="CHEBI:15377"/>
        <dbReference type="ChEBI" id="CHEBI:58658"/>
        <dbReference type="ChEBI" id="CHEBI:140523"/>
        <dbReference type="EC" id="3.2.1.67"/>
    </reaction>
</comment>
<keyword evidence="2" id="KW-0964">Secreted</keyword>
<dbReference type="GO" id="GO:0047911">
    <property type="term" value="F:galacturan 1,4-alpha-galacturonidase activity"/>
    <property type="evidence" value="ECO:0007669"/>
    <property type="project" value="UniProtKB-EC"/>
</dbReference>
<organism evidence="9 10">
    <name type="scientific">Tricholomella constricta</name>
    <dbReference type="NCBI Taxonomy" id="117010"/>
    <lineage>
        <taxon>Eukaryota</taxon>
        <taxon>Fungi</taxon>
        <taxon>Dikarya</taxon>
        <taxon>Basidiomycota</taxon>
        <taxon>Agaricomycotina</taxon>
        <taxon>Agaricomycetes</taxon>
        <taxon>Agaricomycetidae</taxon>
        <taxon>Agaricales</taxon>
        <taxon>Tricholomatineae</taxon>
        <taxon>Lyophyllaceae</taxon>
        <taxon>Tricholomella</taxon>
    </lineage>
</organism>
<evidence type="ECO:0000256" key="8">
    <source>
        <dbReference type="SAM" id="SignalP"/>
    </source>
</evidence>
<sequence>MLLQISTLLIAHVYVVAAWKTYTVPHTDGQDDTPGLLAALDNYTTDSTILFKKGVKYNIFTPITFPVLNNVEIRFEGNLSYPTDIPAIQAIVGSPSCRAFLVTGTTSSHPVSQTAELTDIARFSFKGGNNVTLRGTTDPNWGWIDAHGQAWWNTRNQLNRPHGFAFSKINGGVIRDMKLWKPIAWNFGTAGSNNIHAFNNRIFALSENPDKAFPFNT</sequence>
<reference evidence="9 10" key="1">
    <citation type="journal article" date="2020" name="ISME J.">
        <title>Uncovering the hidden diversity of litter-decomposition mechanisms in mushroom-forming fungi.</title>
        <authorList>
            <person name="Floudas D."/>
            <person name="Bentzer J."/>
            <person name="Ahren D."/>
            <person name="Johansson T."/>
            <person name="Persson P."/>
            <person name="Tunlid A."/>
        </authorList>
    </citation>
    <scope>NUCLEOTIDE SEQUENCE [LARGE SCALE GENOMIC DNA]</scope>
    <source>
        <strain evidence="9 10">CBS 661.87</strain>
    </source>
</reference>
<dbReference type="GO" id="GO:0005576">
    <property type="term" value="C:extracellular region"/>
    <property type="evidence" value="ECO:0007669"/>
    <property type="project" value="UniProtKB-SubCell"/>
</dbReference>
<protein>
    <recommendedName>
        <fullName evidence="6">galacturonan 1,4-alpha-galacturonidase</fullName>
        <ecNumber evidence="6">3.2.1.67</ecNumber>
    </recommendedName>
</protein>
<dbReference type="EMBL" id="JAACJP010000004">
    <property type="protein sequence ID" value="KAF5384813.1"/>
    <property type="molecule type" value="Genomic_DNA"/>
</dbReference>
<dbReference type="EC" id="3.2.1.67" evidence="6"/>
<keyword evidence="4" id="KW-1015">Disulfide bond</keyword>
<evidence type="ECO:0000313" key="10">
    <source>
        <dbReference type="Proteomes" id="UP000565441"/>
    </source>
</evidence>
<name>A0A8H5HK36_9AGAR</name>
<feature type="signal peptide" evidence="8">
    <location>
        <begin position="1"/>
        <end position="18"/>
    </location>
</feature>
<dbReference type="Proteomes" id="UP000565441">
    <property type="component" value="Unassembled WGS sequence"/>
</dbReference>
<evidence type="ECO:0000256" key="6">
    <source>
        <dbReference type="ARBA" id="ARBA00038933"/>
    </source>
</evidence>
<dbReference type="OrthoDB" id="187139at2759"/>
<comment type="function">
    <text evidence="5">Specific in hydrolyzing the terminal glycosidic bond of polygalacturonic acid and oligogalacturonates.</text>
</comment>
<keyword evidence="10" id="KW-1185">Reference proteome</keyword>
<comment type="subcellular location">
    <subcellularLocation>
        <location evidence="1">Secreted</location>
    </subcellularLocation>
</comment>
<dbReference type="AlphaFoldDB" id="A0A8H5HK36"/>
<evidence type="ECO:0000256" key="1">
    <source>
        <dbReference type="ARBA" id="ARBA00004613"/>
    </source>
</evidence>
<keyword evidence="3" id="KW-0677">Repeat</keyword>
<evidence type="ECO:0000256" key="3">
    <source>
        <dbReference type="ARBA" id="ARBA00022737"/>
    </source>
</evidence>
<dbReference type="InterPro" id="IPR011050">
    <property type="entry name" value="Pectin_lyase_fold/virulence"/>
</dbReference>
<dbReference type="Gene3D" id="2.160.20.10">
    <property type="entry name" value="Single-stranded right-handed beta-helix, Pectin lyase-like"/>
    <property type="match status" value="1"/>
</dbReference>